<feature type="compositionally biased region" description="Basic residues" evidence="1">
    <location>
        <begin position="142"/>
        <end position="154"/>
    </location>
</feature>
<dbReference type="PROSITE" id="PS00380">
    <property type="entry name" value="RHODANESE_1"/>
    <property type="match status" value="1"/>
</dbReference>
<sequence>MDATPTGPVTAVPAAPPADAARHFRARLAFETDPADLAAHLRDGPDDVVVVDTRSPEAYAAGHLPGAVNLPHATIDAAALGALPPDALVVTYCWGPACNAATKGAARIAALGRAVKEMPGGIAAWTAEGFAVTTGAPTRGPGPRKGRPGRRASG</sequence>
<dbReference type="SUPFAM" id="SSF52821">
    <property type="entry name" value="Rhodanese/Cell cycle control phosphatase"/>
    <property type="match status" value="1"/>
</dbReference>
<feature type="region of interest" description="Disordered" evidence="1">
    <location>
        <begin position="133"/>
        <end position="154"/>
    </location>
</feature>
<protein>
    <submittedName>
        <fullName evidence="3">Rhodanese-like domain-containing protein</fullName>
    </submittedName>
</protein>
<dbReference type="RefSeq" id="WP_272735168.1">
    <property type="nucleotide sequence ID" value="NZ_CP116942.1"/>
</dbReference>
<dbReference type="SMART" id="SM00450">
    <property type="entry name" value="RHOD"/>
    <property type="match status" value="1"/>
</dbReference>
<name>A0AAE9Y5B1_9ACTN</name>
<dbReference type="InterPro" id="IPR001763">
    <property type="entry name" value="Rhodanese-like_dom"/>
</dbReference>
<keyword evidence="4" id="KW-1185">Reference proteome</keyword>
<dbReference type="Pfam" id="PF00581">
    <property type="entry name" value="Rhodanese"/>
    <property type="match status" value="1"/>
</dbReference>
<evidence type="ECO:0000259" key="2">
    <source>
        <dbReference type="PROSITE" id="PS50206"/>
    </source>
</evidence>
<dbReference type="GO" id="GO:0004792">
    <property type="term" value="F:thiosulfate-cyanide sulfurtransferase activity"/>
    <property type="evidence" value="ECO:0007669"/>
    <property type="project" value="InterPro"/>
</dbReference>
<proteinExistence type="predicted"/>
<organism evidence="3 4">
    <name type="scientific">Iamia majanohamensis</name>
    <dbReference type="NCBI Taxonomy" id="467976"/>
    <lineage>
        <taxon>Bacteria</taxon>
        <taxon>Bacillati</taxon>
        <taxon>Actinomycetota</taxon>
        <taxon>Acidimicrobiia</taxon>
        <taxon>Acidimicrobiales</taxon>
        <taxon>Iamiaceae</taxon>
        <taxon>Iamia</taxon>
    </lineage>
</organism>
<dbReference type="Proteomes" id="UP001216390">
    <property type="component" value="Chromosome"/>
</dbReference>
<accession>A0AAE9Y5B1</accession>
<dbReference type="Gene3D" id="3.40.250.10">
    <property type="entry name" value="Rhodanese-like domain"/>
    <property type="match status" value="1"/>
</dbReference>
<dbReference type="EMBL" id="CP116942">
    <property type="protein sequence ID" value="WCO65641.1"/>
    <property type="molecule type" value="Genomic_DNA"/>
</dbReference>
<dbReference type="PANTHER" id="PTHR43031">
    <property type="entry name" value="FAD-DEPENDENT OXIDOREDUCTASE"/>
    <property type="match status" value="1"/>
</dbReference>
<evidence type="ECO:0000313" key="4">
    <source>
        <dbReference type="Proteomes" id="UP001216390"/>
    </source>
</evidence>
<reference evidence="3" key="1">
    <citation type="submission" date="2023-01" db="EMBL/GenBank/DDBJ databases">
        <title>The diversity of Class Acidimicrobiia in South China Sea sediment environments and the proposal of Iamia marina sp. nov., a novel species of the genus Iamia.</title>
        <authorList>
            <person name="He Y."/>
            <person name="Tian X."/>
        </authorList>
    </citation>
    <scope>NUCLEOTIDE SEQUENCE</scope>
    <source>
        <strain evidence="3">DSM 19957</strain>
    </source>
</reference>
<dbReference type="InterPro" id="IPR001307">
    <property type="entry name" value="Thiosulphate_STrfase_CS"/>
</dbReference>
<dbReference type="PANTHER" id="PTHR43031:SF1">
    <property type="entry name" value="PYRIDINE NUCLEOTIDE-DISULPHIDE OXIDOREDUCTASE"/>
    <property type="match status" value="1"/>
</dbReference>
<dbReference type="InterPro" id="IPR036873">
    <property type="entry name" value="Rhodanese-like_dom_sf"/>
</dbReference>
<dbReference type="AlphaFoldDB" id="A0AAE9Y5B1"/>
<gene>
    <name evidence="3" type="ORF">PO878_14140</name>
</gene>
<dbReference type="InterPro" id="IPR050229">
    <property type="entry name" value="GlpE_sulfurtransferase"/>
</dbReference>
<dbReference type="PROSITE" id="PS50206">
    <property type="entry name" value="RHODANESE_3"/>
    <property type="match status" value="1"/>
</dbReference>
<evidence type="ECO:0000313" key="3">
    <source>
        <dbReference type="EMBL" id="WCO65641.1"/>
    </source>
</evidence>
<feature type="domain" description="Rhodanese" evidence="2">
    <location>
        <begin position="44"/>
        <end position="134"/>
    </location>
</feature>
<evidence type="ECO:0000256" key="1">
    <source>
        <dbReference type="SAM" id="MobiDB-lite"/>
    </source>
</evidence>
<dbReference type="KEGG" id="ima:PO878_14140"/>